<feature type="transmembrane region" description="Helical" evidence="6">
    <location>
        <begin position="393"/>
        <end position="410"/>
    </location>
</feature>
<dbReference type="OrthoDB" id="417520at2759"/>
<feature type="transmembrane region" description="Helical" evidence="6">
    <location>
        <begin position="138"/>
        <end position="160"/>
    </location>
</feature>
<accession>A0A8X7ZE92</accession>
<keyword evidence="8" id="KW-1185">Reference proteome</keyword>
<dbReference type="Proteomes" id="UP000886885">
    <property type="component" value="Chromosome 6D"/>
</dbReference>
<evidence type="ECO:0000256" key="4">
    <source>
        <dbReference type="ARBA" id="ARBA00023136"/>
    </source>
</evidence>
<evidence type="ECO:0000256" key="2">
    <source>
        <dbReference type="ARBA" id="ARBA00022692"/>
    </source>
</evidence>
<dbReference type="Pfam" id="PF03741">
    <property type="entry name" value="TerC"/>
    <property type="match status" value="1"/>
</dbReference>
<evidence type="ECO:0000256" key="6">
    <source>
        <dbReference type="SAM" id="Phobius"/>
    </source>
</evidence>
<dbReference type="AlphaFoldDB" id="A0A8X7ZE92"/>
<protein>
    <recommendedName>
        <fullName evidence="9">Integral membrane TerC family protein</fullName>
    </recommendedName>
</protein>
<dbReference type="InterPro" id="IPR005496">
    <property type="entry name" value="Integral_membrane_TerC"/>
</dbReference>
<feature type="transmembrane region" description="Helical" evidence="6">
    <location>
        <begin position="201"/>
        <end position="221"/>
    </location>
</feature>
<reference evidence="7" key="1">
    <citation type="journal article" date="2020" name="bioRxiv">
        <title>Hybrid origin of Populus tomentosa Carr. identified through genome sequencing and phylogenomic analysis.</title>
        <authorList>
            <person name="An X."/>
            <person name="Gao K."/>
            <person name="Chen Z."/>
            <person name="Li J."/>
            <person name="Yang X."/>
            <person name="Yang X."/>
            <person name="Zhou J."/>
            <person name="Guo T."/>
            <person name="Zhao T."/>
            <person name="Huang S."/>
            <person name="Miao D."/>
            <person name="Khan W.U."/>
            <person name="Rao P."/>
            <person name="Ye M."/>
            <person name="Lei B."/>
            <person name="Liao W."/>
            <person name="Wang J."/>
            <person name="Ji L."/>
            <person name="Li Y."/>
            <person name="Guo B."/>
            <person name="Mustafa N.S."/>
            <person name="Li S."/>
            <person name="Yun Q."/>
            <person name="Keller S.R."/>
            <person name="Mao J."/>
            <person name="Zhang R."/>
            <person name="Strauss S.H."/>
        </authorList>
    </citation>
    <scope>NUCLEOTIDE SEQUENCE</scope>
    <source>
        <strain evidence="7">GM15</strain>
        <tissue evidence="7">Leaf</tissue>
    </source>
</reference>
<feature type="transmembrane region" description="Helical" evidence="6">
    <location>
        <begin position="108"/>
        <end position="126"/>
    </location>
</feature>
<dbReference type="PANTHER" id="PTHR30238">
    <property type="entry name" value="MEMBRANE BOUND PREDICTED REDOX MODULATOR"/>
    <property type="match status" value="1"/>
</dbReference>
<evidence type="ECO:0000256" key="1">
    <source>
        <dbReference type="ARBA" id="ARBA00004141"/>
    </source>
</evidence>
<dbReference type="PANTHER" id="PTHR30238:SF0">
    <property type="entry name" value="THYLAKOID MEMBRANE PROTEIN TERC, CHLOROPLASTIC"/>
    <property type="match status" value="1"/>
</dbReference>
<evidence type="ECO:0000256" key="5">
    <source>
        <dbReference type="SAM" id="MobiDB-lite"/>
    </source>
</evidence>
<evidence type="ECO:0000313" key="7">
    <source>
        <dbReference type="EMBL" id="KAG6769853.1"/>
    </source>
</evidence>
<dbReference type="GO" id="GO:0016020">
    <property type="term" value="C:membrane"/>
    <property type="evidence" value="ECO:0007669"/>
    <property type="project" value="UniProtKB-SubCell"/>
</dbReference>
<evidence type="ECO:0000256" key="3">
    <source>
        <dbReference type="ARBA" id="ARBA00022989"/>
    </source>
</evidence>
<keyword evidence="2 6" id="KW-0812">Transmembrane</keyword>
<sequence length="456" mass="50224">MRLTSVIHNNSIIPLSLKVSPANYTSSVQFSHPHFPSFNSVISKRRGQNSPISCARGTEQEDDLSPSAEAVKTSSQTRDDVDKFITSTAPPSVDKAEEKVKGNYKTSIKTVALCVCTAVAFGFGIGLKDGVGKASEFFAGYILEQSLSVDNLFVFVLIFKYFKVPLMYQNRVLSYGIAGAIIFRLSLILLGTATLQRFEAVNLFLATILLYSSFKVTYLFYKDIETVDIRSLLEPGNHLHCCIFQILVVESVIFVTLFATEEDDSDLSDNFIVKTCQRFIPVTSNYDGNKFVTREDGLWKATPLLLTVAVIELSDIAFAVDSIPAVFGVTRDPFIVFSSNLFAILGLRSLYTLISEGMADLEYLQPSIAIVLGFIGCKMILDFMGFHISTEVSLGFVATSLGAGVLLSLMKKSDYFFLSNDLNLLALSALCGFSTISRMATYNVAQWRIIEGKANE</sequence>
<proteinExistence type="predicted"/>
<evidence type="ECO:0000313" key="8">
    <source>
        <dbReference type="Proteomes" id="UP000886885"/>
    </source>
</evidence>
<organism evidence="7 8">
    <name type="scientific">Populus tomentosa</name>
    <name type="common">Chinese white poplar</name>
    <dbReference type="NCBI Taxonomy" id="118781"/>
    <lineage>
        <taxon>Eukaryota</taxon>
        <taxon>Viridiplantae</taxon>
        <taxon>Streptophyta</taxon>
        <taxon>Embryophyta</taxon>
        <taxon>Tracheophyta</taxon>
        <taxon>Spermatophyta</taxon>
        <taxon>Magnoliopsida</taxon>
        <taxon>eudicotyledons</taxon>
        <taxon>Gunneridae</taxon>
        <taxon>Pentapetalae</taxon>
        <taxon>rosids</taxon>
        <taxon>fabids</taxon>
        <taxon>Malpighiales</taxon>
        <taxon>Salicaceae</taxon>
        <taxon>Saliceae</taxon>
        <taxon>Populus</taxon>
    </lineage>
</organism>
<dbReference type="EMBL" id="JAAWWB010000012">
    <property type="protein sequence ID" value="KAG6769853.1"/>
    <property type="molecule type" value="Genomic_DNA"/>
</dbReference>
<name>A0A8X7ZE92_POPTO</name>
<feature type="transmembrane region" description="Helical" evidence="6">
    <location>
        <begin position="422"/>
        <end position="440"/>
    </location>
</feature>
<keyword evidence="3 6" id="KW-1133">Transmembrane helix</keyword>
<feature type="transmembrane region" description="Helical" evidence="6">
    <location>
        <begin position="172"/>
        <end position="195"/>
    </location>
</feature>
<comment type="subcellular location">
    <subcellularLocation>
        <location evidence="1">Membrane</location>
        <topology evidence="1">Multi-pass membrane protein</topology>
    </subcellularLocation>
</comment>
<gene>
    <name evidence="7" type="ORF">POTOM_025519</name>
</gene>
<feature type="region of interest" description="Disordered" evidence="5">
    <location>
        <begin position="56"/>
        <end position="79"/>
    </location>
</feature>
<comment type="caution">
    <text evidence="7">The sequence shown here is derived from an EMBL/GenBank/DDBJ whole genome shotgun (WGS) entry which is preliminary data.</text>
</comment>
<keyword evidence="4 6" id="KW-0472">Membrane</keyword>
<evidence type="ECO:0008006" key="9">
    <source>
        <dbReference type="Google" id="ProtNLM"/>
    </source>
</evidence>